<reference evidence="6 7" key="2">
    <citation type="submission" date="2019-01" db="EMBL/GenBank/DDBJ databases">
        <title>Genome sequences of marine Pseudoalteromonas species.</title>
        <authorList>
            <person name="Boraston A.B."/>
            <person name="Hehemann J.-H."/>
            <person name="Vickers C.J."/>
            <person name="Salama-Alber O."/>
            <person name="Abe K."/>
            <person name="Hettle A.J."/>
        </authorList>
    </citation>
    <scope>NUCLEOTIDE SEQUENCE [LARGE SCALE GENOMIC DNA]</scope>
    <source>
        <strain evidence="3 7">PS42</strain>
        <strain evidence="2 6">PS47</strain>
    </source>
</reference>
<dbReference type="AlphaFoldDB" id="A0A063KS94"/>
<evidence type="ECO:0000256" key="1">
    <source>
        <dbReference type="SAM" id="SignalP"/>
    </source>
</evidence>
<organism evidence="4 5">
    <name type="scientific">Pseudoalteromonas fuliginea</name>
    <dbReference type="NCBI Taxonomy" id="1872678"/>
    <lineage>
        <taxon>Bacteria</taxon>
        <taxon>Pseudomonadati</taxon>
        <taxon>Pseudomonadota</taxon>
        <taxon>Gammaproteobacteria</taxon>
        <taxon>Alteromonadales</taxon>
        <taxon>Pseudoalteromonadaceae</taxon>
        <taxon>Pseudoalteromonas</taxon>
    </lineage>
</organism>
<dbReference type="EMBL" id="SEUK01000049">
    <property type="protein sequence ID" value="KAA1160093.1"/>
    <property type="molecule type" value="Genomic_DNA"/>
</dbReference>
<dbReference type="Gene3D" id="3.40.50.1240">
    <property type="entry name" value="Phosphoglycerate mutase-like"/>
    <property type="match status" value="1"/>
</dbReference>
<dbReference type="CDD" id="cd07040">
    <property type="entry name" value="HP"/>
    <property type="match status" value="1"/>
</dbReference>
<dbReference type="Proteomes" id="UP000322915">
    <property type="component" value="Unassembled WGS sequence"/>
</dbReference>
<dbReference type="OrthoDB" id="3296006at2"/>
<feature type="signal peptide" evidence="1">
    <location>
        <begin position="1"/>
        <end position="23"/>
    </location>
</feature>
<evidence type="ECO:0000313" key="4">
    <source>
        <dbReference type="EMBL" id="KDC52973.1"/>
    </source>
</evidence>
<evidence type="ECO:0000313" key="3">
    <source>
        <dbReference type="EMBL" id="KAA1160093.1"/>
    </source>
</evidence>
<dbReference type="RefSeq" id="WP_007377786.1">
    <property type="nucleotide sequence ID" value="NZ_JBBMQV010000010.1"/>
</dbReference>
<proteinExistence type="predicted"/>
<dbReference type="InterPro" id="IPR029033">
    <property type="entry name" value="His_PPase_superfam"/>
</dbReference>
<evidence type="ECO:0000313" key="6">
    <source>
        <dbReference type="Proteomes" id="UP000322915"/>
    </source>
</evidence>
<name>A0A063KS94_9GAMM</name>
<comment type="caution">
    <text evidence="4">The sequence shown here is derived from an EMBL/GenBank/DDBJ whole genome shotgun (WGS) entry which is preliminary data.</text>
</comment>
<dbReference type="InterPro" id="IPR013078">
    <property type="entry name" value="His_Pase_superF_clade-1"/>
</dbReference>
<keyword evidence="1" id="KW-0732">Signal</keyword>
<evidence type="ECO:0000313" key="7">
    <source>
        <dbReference type="Proteomes" id="UP000324162"/>
    </source>
</evidence>
<gene>
    <name evidence="4" type="ORF">DC53_03345</name>
    <name evidence="3" type="ORF">EU508_10085</name>
    <name evidence="2" type="ORF">EU509_13310</name>
</gene>
<dbReference type="Pfam" id="PF00300">
    <property type="entry name" value="His_Phos_1"/>
    <property type="match status" value="1"/>
</dbReference>
<sequence length="167" mass="18810">MNNKIILAIIFLVMLFNCSLAFATPDEIYLFRHSEKLAGKNPALSEAGKARANNLVTFFKEYQKIHIFSSNYKRTLQTAAPLQAYFNIDVNVYNAGELSDLKNELLKLKGVVVVIGHSNTTPQLAELLSNEKVPAMSETQFTQYFILNKKPSSTGSEYDVTHHKMSF</sequence>
<accession>A0A063KS94</accession>
<keyword evidence="6" id="KW-1185">Reference proteome</keyword>
<dbReference type="Proteomes" id="UP000324162">
    <property type="component" value="Unassembled WGS sequence"/>
</dbReference>
<reference evidence="4 5" key="1">
    <citation type="submission" date="2014-04" db="EMBL/GenBank/DDBJ databases">
        <title>Pseudoalteromonas galatheae sp. nov., isolated from a deep-sea polychaete near Canal Concepcion, Chile.</title>
        <authorList>
            <person name="Machado H.R."/>
            <person name="Gram L."/>
            <person name="Vynne N.G."/>
        </authorList>
    </citation>
    <scope>NUCLEOTIDE SEQUENCE [LARGE SCALE GENOMIC DNA]</scope>
    <source>
        <strain evidence="4 5">KMM216</strain>
    </source>
</reference>
<dbReference type="SUPFAM" id="SSF53254">
    <property type="entry name" value="Phosphoglycerate mutase-like"/>
    <property type="match status" value="1"/>
</dbReference>
<dbReference type="EMBL" id="JJNZ01000008">
    <property type="protein sequence ID" value="KDC52973.1"/>
    <property type="molecule type" value="Genomic_DNA"/>
</dbReference>
<dbReference type="Proteomes" id="UP000027154">
    <property type="component" value="Unassembled WGS sequence"/>
</dbReference>
<evidence type="ECO:0000313" key="5">
    <source>
        <dbReference type="Proteomes" id="UP000027154"/>
    </source>
</evidence>
<protein>
    <submittedName>
        <fullName evidence="2">Histidine phosphatase family protein</fullName>
    </submittedName>
</protein>
<evidence type="ECO:0000313" key="2">
    <source>
        <dbReference type="EMBL" id="KAA1154098.1"/>
    </source>
</evidence>
<feature type="chain" id="PRO_5044538593" evidence="1">
    <location>
        <begin position="24"/>
        <end position="167"/>
    </location>
</feature>
<dbReference type="EMBL" id="SEUJ01000073">
    <property type="protein sequence ID" value="KAA1154098.1"/>
    <property type="molecule type" value="Genomic_DNA"/>
</dbReference>